<dbReference type="EMBL" id="LXQA010571568">
    <property type="protein sequence ID" value="MCI59883.1"/>
    <property type="molecule type" value="Genomic_DNA"/>
</dbReference>
<proteinExistence type="predicted"/>
<feature type="non-terminal residue" evidence="1">
    <location>
        <position position="1"/>
    </location>
</feature>
<name>A0A392TFH2_9FABA</name>
<dbReference type="Proteomes" id="UP000265520">
    <property type="component" value="Unassembled WGS sequence"/>
</dbReference>
<evidence type="ECO:0000313" key="1">
    <source>
        <dbReference type="EMBL" id="MCI59883.1"/>
    </source>
</evidence>
<reference evidence="1 2" key="1">
    <citation type="journal article" date="2018" name="Front. Plant Sci.">
        <title>Red Clover (Trifolium pratense) and Zigzag Clover (T. medium) - A Picture of Genomic Similarities and Differences.</title>
        <authorList>
            <person name="Dluhosova J."/>
            <person name="Istvanek J."/>
            <person name="Nedelnik J."/>
            <person name="Repkova J."/>
        </authorList>
    </citation>
    <scope>NUCLEOTIDE SEQUENCE [LARGE SCALE GENOMIC DNA]</scope>
    <source>
        <strain evidence="2">cv. 10/8</strain>
        <tissue evidence="1">Leaf</tissue>
    </source>
</reference>
<accession>A0A392TFH2</accession>
<dbReference type="AlphaFoldDB" id="A0A392TFH2"/>
<sequence length="20" mass="2116">QGGGGAMRMRLALRTTVLKV</sequence>
<comment type="caution">
    <text evidence="1">The sequence shown here is derived from an EMBL/GenBank/DDBJ whole genome shotgun (WGS) entry which is preliminary data.</text>
</comment>
<protein>
    <submittedName>
        <fullName evidence="1">Uncharacterized protein</fullName>
    </submittedName>
</protein>
<evidence type="ECO:0000313" key="2">
    <source>
        <dbReference type="Proteomes" id="UP000265520"/>
    </source>
</evidence>
<organism evidence="1 2">
    <name type="scientific">Trifolium medium</name>
    <dbReference type="NCBI Taxonomy" id="97028"/>
    <lineage>
        <taxon>Eukaryota</taxon>
        <taxon>Viridiplantae</taxon>
        <taxon>Streptophyta</taxon>
        <taxon>Embryophyta</taxon>
        <taxon>Tracheophyta</taxon>
        <taxon>Spermatophyta</taxon>
        <taxon>Magnoliopsida</taxon>
        <taxon>eudicotyledons</taxon>
        <taxon>Gunneridae</taxon>
        <taxon>Pentapetalae</taxon>
        <taxon>rosids</taxon>
        <taxon>fabids</taxon>
        <taxon>Fabales</taxon>
        <taxon>Fabaceae</taxon>
        <taxon>Papilionoideae</taxon>
        <taxon>50 kb inversion clade</taxon>
        <taxon>NPAAA clade</taxon>
        <taxon>Hologalegina</taxon>
        <taxon>IRL clade</taxon>
        <taxon>Trifolieae</taxon>
        <taxon>Trifolium</taxon>
    </lineage>
</organism>
<keyword evidence="2" id="KW-1185">Reference proteome</keyword>